<feature type="domain" description="AAA+ ATPase" evidence="1">
    <location>
        <begin position="246"/>
        <end position="497"/>
    </location>
</feature>
<name>A0ABT8H888_MYCAO</name>
<dbReference type="InterPro" id="IPR003593">
    <property type="entry name" value="AAA+_ATPase"/>
</dbReference>
<dbReference type="InterPro" id="IPR002789">
    <property type="entry name" value="HerA_central"/>
</dbReference>
<dbReference type="Gene3D" id="3.40.50.1000">
    <property type="entry name" value="HAD superfamily/HAD-like"/>
    <property type="match status" value="1"/>
</dbReference>
<organism evidence="2 3">
    <name type="scientific">Mycolicibacterium austroafricanum</name>
    <name type="common">Mycobacterium austroafricanum</name>
    <dbReference type="NCBI Taxonomy" id="39687"/>
    <lineage>
        <taxon>Bacteria</taxon>
        <taxon>Bacillati</taxon>
        <taxon>Actinomycetota</taxon>
        <taxon>Actinomycetes</taxon>
        <taxon>Mycobacteriales</taxon>
        <taxon>Mycobacteriaceae</taxon>
        <taxon>Mycolicibacterium</taxon>
    </lineage>
</organism>
<accession>A0ABT8H888</accession>
<reference evidence="2" key="1">
    <citation type="submission" date="2023-07" db="EMBL/GenBank/DDBJ databases">
        <title>Degradation of tert-butanol by M. austroafricanum TBA100.</title>
        <authorList>
            <person name="Helbich S."/>
            <person name="Vainshtein Y."/>
        </authorList>
    </citation>
    <scope>NUCLEOTIDE SEQUENCE</scope>
    <source>
        <strain evidence="2">TBA100</strain>
    </source>
</reference>
<keyword evidence="2" id="KW-0378">Hydrolase</keyword>
<dbReference type="Pfam" id="PF01935">
    <property type="entry name" value="DUF87"/>
    <property type="match status" value="1"/>
</dbReference>
<dbReference type="Gene3D" id="3.40.50.300">
    <property type="entry name" value="P-loop containing nucleotide triphosphate hydrolases"/>
    <property type="match status" value="1"/>
</dbReference>
<dbReference type="InterPro" id="IPR023214">
    <property type="entry name" value="HAD_sf"/>
</dbReference>
<evidence type="ECO:0000313" key="2">
    <source>
        <dbReference type="EMBL" id="MDN4516968.1"/>
    </source>
</evidence>
<evidence type="ECO:0000313" key="3">
    <source>
        <dbReference type="Proteomes" id="UP001172687"/>
    </source>
</evidence>
<dbReference type="CDD" id="cd01127">
    <property type="entry name" value="TrwB_TraG_TraD_VirD4"/>
    <property type="match status" value="1"/>
</dbReference>
<dbReference type="PANTHER" id="PTHR10000:SF8">
    <property type="entry name" value="HAD SUPERFAMILY HYDROLASE-LIKE, TYPE 3"/>
    <property type="match status" value="1"/>
</dbReference>
<dbReference type="Pfam" id="PF08282">
    <property type="entry name" value="Hydrolase_3"/>
    <property type="match status" value="2"/>
</dbReference>
<gene>
    <name evidence="2" type="ORF">QYF68_03900</name>
</gene>
<dbReference type="SUPFAM" id="SSF52540">
    <property type="entry name" value="P-loop containing nucleoside triphosphate hydrolases"/>
    <property type="match status" value="1"/>
</dbReference>
<dbReference type="PANTHER" id="PTHR10000">
    <property type="entry name" value="PHOSPHOSERINE PHOSPHATASE"/>
    <property type="match status" value="1"/>
</dbReference>
<dbReference type="EMBL" id="JAUHTC010000018">
    <property type="protein sequence ID" value="MDN4516968.1"/>
    <property type="molecule type" value="Genomic_DNA"/>
</dbReference>
<keyword evidence="3" id="KW-1185">Reference proteome</keyword>
<dbReference type="RefSeq" id="WP_208675460.1">
    <property type="nucleotide sequence ID" value="NZ_CP070380.1"/>
</dbReference>
<dbReference type="GO" id="GO:0016787">
    <property type="term" value="F:hydrolase activity"/>
    <property type="evidence" value="ECO:0007669"/>
    <property type="project" value="UniProtKB-KW"/>
</dbReference>
<dbReference type="InterPro" id="IPR036412">
    <property type="entry name" value="HAD-like_sf"/>
</dbReference>
<evidence type="ECO:0000259" key="1">
    <source>
        <dbReference type="SMART" id="SM00382"/>
    </source>
</evidence>
<sequence length="550" mass="59912">MFFQVVATDIDGTLTSSGELSADALRAIRRARDSGVCVVFVTGRIAAELHAEFPGIAEHADALVLENGAVAVVDGQDIILAAPVESVLDAELTRRHIPFRRGAALIATDGHHAAGVVEAIGALGLDCQIIRNREALMVLPAGVTKGSGLRSLLSRINRSPHNTIAIGDAENDLSMMAAAELGVAVANAVASVKSHADLVMDDRDGKGVAGLLDGPILSGARRWCPPRRWVGIGVFDDHTPAQLPGSQGRIVVTGPPGSGKSHLIGLMAEQWILGGYGVLVVDPEGDHAELRDLDNVVLVDSRHNLVEPPDLVEMLHPATSLVMDLSALDAEAKRGYAHRLRTVVEAHRERHGFPHWVIWDEAHLLGRQREERWLRRGGYVLSSFAPATLPADEVDASDIVVEAIRPDRAESVANPVQWATVRYGADAPRPFTVARRRTAHIRHRHKYVDVALPRERRFYFQAADGQSVTPAATMRDFGQALLRLTPESLQFHLERGDFSRWLGHTIADTELAAEVACWEDELTAHRAAEIERVRRQIADAVRTRYLEGRG</sequence>
<protein>
    <submittedName>
        <fullName evidence="2">HAD hydrolase family protein</fullName>
    </submittedName>
</protein>
<dbReference type="SUPFAM" id="SSF56784">
    <property type="entry name" value="HAD-like"/>
    <property type="match status" value="1"/>
</dbReference>
<dbReference type="InterPro" id="IPR027417">
    <property type="entry name" value="P-loop_NTPase"/>
</dbReference>
<dbReference type="SMART" id="SM00382">
    <property type="entry name" value="AAA"/>
    <property type="match status" value="1"/>
</dbReference>
<comment type="caution">
    <text evidence="2">The sequence shown here is derived from an EMBL/GenBank/DDBJ whole genome shotgun (WGS) entry which is preliminary data.</text>
</comment>
<dbReference type="Gene3D" id="3.90.1070.10">
    <property type="match status" value="1"/>
</dbReference>
<proteinExistence type="predicted"/>
<dbReference type="Proteomes" id="UP001172687">
    <property type="component" value="Unassembled WGS sequence"/>
</dbReference>